<feature type="compositionally biased region" description="Basic residues" evidence="1">
    <location>
        <begin position="378"/>
        <end position="390"/>
    </location>
</feature>
<name>Q9P3C0_NEUCS</name>
<accession>Q9P3C0</accession>
<dbReference type="AlphaFoldDB" id="Q9P3C0"/>
<dbReference type="VEuPathDB" id="FungiDB:NCU01493"/>
<reference evidence="2" key="1">
    <citation type="submission" date="2000-07" db="EMBL/GenBank/DDBJ databases">
        <authorList>
            <person name="Schulte U."/>
            <person name="Aign V."/>
            <person name="Hoheisel J."/>
            <person name="Brandt P."/>
            <person name="Fartmann B."/>
            <person name="Holland R."/>
            <person name="Nyakatura G."/>
            <person name="Mewes H.W."/>
            <person name="Mannhaupt G."/>
        </authorList>
    </citation>
    <scope>NUCLEOTIDE SEQUENCE</scope>
</reference>
<dbReference type="PIR" id="T51197">
    <property type="entry name" value="T51197"/>
</dbReference>
<reference evidence="2" key="2">
    <citation type="submission" date="2001-11" db="EMBL/GenBank/DDBJ databases">
        <authorList>
            <person name="German Neurospora genome project"/>
        </authorList>
    </citation>
    <scope>NUCLEOTIDE SEQUENCE</scope>
</reference>
<feature type="region of interest" description="Disordered" evidence="1">
    <location>
        <begin position="326"/>
        <end position="390"/>
    </location>
</feature>
<feature type="compositionally biased region" description="Polar residues" evidence="1">
    <location>
        <begin position="139"/>
        <end position="148"/>
    </location>
</feature>
<evidence type="ECO:0000256" key="1">
    <source>
        <dbReference type="SAM" id="MobiDB-lite"/>
    </source>
</evidence>
<sequence length="390" mass="44439">MAPIHSAGYHDGLAACTPSTCPSACTPGYPLSILSSFLLFAFAFLSKMRSSGSFSPRTTSDIFITGFGSSSSATERFTQPGFQTSKGPPRWRKQNTCLPFPIQDFPAAACPTDLHRHPTLANPAMSYHTSAEHIEDYSRSYSTGQRRQSSYDRYNDDDDSSVTDSNYTTSTAPSRRSSTDLTAPTRGPDRSPWVGINGPSGGSDPDAHELWCEFCGILNCDEEFHISEGNLWINHHLHHLSHQLPSRLVCWFCNDYEFTVDERADKAERQQNFLRRMWHIHDHIFDDPRLTLESMRPDFWMAAHLYRLGKIGDEVYEDIRNYTELPPQLRIPGTPGSVSYERYHQHGQSQGRQSGPLGPLTPPDNDGWYRSPQELRRQERRRQRPERRRP</sequence>
<feature type="compositionally biased region" description="Low complexity" evidence="1">
    <location>
        <begin position="162"/>
        <end position="176"/>
    </location>
</feature>
<feature type="region of interest" description="Disordered" evidence="1">
    <location>
        <begin position="137"/>
        <end position="201"/>
    </location>
</feature>
<feature type="compositionally biased region" description="Low complexity" evidence="1">
    <location>
        <begin position="346"/>
        <end position="355"/>
    </location>
</feature>
<organism evidence="2">
    <name type="scientific">Neurospora crassa</name>
    <dbReference type="NCBI Taxonomy" id="5141"/>
    <lineage>
        <taxon>Eukaryota</taxon>
        <taxon>Fungi</taxon>
        <taxon>Dikarya</taxon>
        <taxon>Ascomycota</taxon>
        <taxon>Pezizomycotina</taxon>
        <taxon>Sordariomycetes</taxon>
        <taxon>Sordariomycetidae</taxon>
        <taxon>Sordariales</taxon>
        <taxon>Sordariaceae</taxon>
        <taxon>Neurospora</taxon>
    </lineage>
</organism>
<proteinExistence type="predicted"/>
<dbReference type="EMBL" id="AL390218">
    <property type="protein sequence ID" value="CAB99235.1"/>
    <property type="molecule type" value="Genomic_DNA"/>
</dbReference>
<protein>
    <submittedName>
        <fullName evidence="2">Uncharacterized protein B7N4.040</fullName>
    </submittedName>
</protein>
<gene>
    <name evidence="2" type="primary">B7N4.040</name>
</gene>
<evidence type="ECO:0000313" key="2">
    <source>
        <dbReference type="EMBL" id="CAB99235.1"/>
    </source>
</evidence>